<reference evidence="2" key="1">
    <citation type="submission" date="2016-11" db="UniProtKB">
        <authorList>
            <consortium name="WormBaseParasite"/>
        </authorList>
    </citation>
    <scope>IDENTIFICATION</scope>
</reference>
<accession>A0A1I8BFA6</accession>
<dbReference type="AlphaFoldDB" id="A0A1I8BFA6"/>
<proteinExistence type="predicted"/>
<dbReference type="Proteomes" id="UP000095281">
    <property type="component" value="Unplaced"/>
</dbReference>
<name>A0A1I8BFA6_MELHA</name>
<protein>
    <submittedName>
        <fullName evidence="2">Metalloendopeptidase</fullName>
    </submittedName>
</protein>
<evidence type="ECO:0000313" key="1">
    <source>
        <dbReference type="Proteomes" id="UP000095281"/>
    </source>
</evidence>
<sequence>MHALGIHHEMIREDRNESVWINFPAISDYANTPEVDKIQSKFTFVIIEKLDGFVCKYPCRESYIEIKYKKDKTATGARLCCGSRLMPIVITADSDTDILFMKEGKGFARIRYQSVLKPSIEASNCKEVRESILDLQSHPHASGLKNYVDQKESEPVHGPYFGFISDGDKKLLVNGRYYVQKWGCIDPPDKGCGYILELFCRKVEGYNESNWYWLNPKYEWILISSISCHPQKDTEFNKK</sequence>
<keyword evidence="1" id="KW-1185">Reference proteome</keyword>
<evidence type="ECO:0000313" key="2">
    <source>
        <dbReference type="WBParaSite" id="MhA1_Contig2143.frz3.gene3"/>
    </source>
</evidence>
<organism evidence="1 2">
    <name type="scientific">Meloidogyne hapla</name>
    <name type="common">Root-knot nematode worm</name>
    <dbReference type="NCBI Taxonomy" id="6305"/>
    <lineage>
        <taxon>Eukaryota</taxon>
        <taxon>Metazoa</taxon>
        <taxon>Ecdysozoa</taxon>
        <taxon>Nematoda</taxon>
        <taxon>Chromadorea</taxon>
        <taxon>Rhabditida</taxon>
        <taxon>Tylenchina</taxon>
        <taxon>Tylenchomorpha</taxon>
        <taxon>Tylenchoidea</taxon>
        <taxon>Meloidogynidae</taxon>
        <taxon>Meloidogyninae</taxon>
        <taxon>Meloidogyne</taxon>
    </lineage>
</organism>
<dbReference type="WBParaSite" id="MhA1_Contig2143.frz3.gene3">
    <property type="protein sequence ID" value="MhA1_Contig2143.frz3.gene3"/>
    <property type="gene ID" value="MhA1_Contig2143.frz3.gene3"/>
</dbReference>